<dbReference type="InterPro" id="IPR017871">
    <property type="entry name" value="ABC_transporter-like_CS"/>
</dbReference>
<dbReference type="EMBL" id="SJKC01000007">
    <property type="protein sequence ID" value="TCC30793.1"/>
    <property type="molecule type" value="Genomic_DNA"/>
</dbReference>
<sequence>MACSPSRSPGTAPDLARVDRWGSQQHCAAPSRCVSGPKAPTLLGLWSVSTGLLPGDARLVNTVPVLAVSRLGKRFGDRVAVDDVSFEVAPGETYGLLGPNGAGKTTTIRLVCGLLRADSGEVRISGTPVGTTSTAAKRRIGYVPQEIALYPDLTARENLRFFGRLYGLRGTALNRRVGEVLELIGLSDRATDRVESFSGGMKRRLNIGAGLLHEPTLLVLDEPTVGVDPQSRHAVMESVRSFGATGMAVLYTTHYMEEAERLCDRVGIIDHGKLVAEGTRRELVAKLGERDRITLAAAGDLGVLADRCRDLAGVDRADVKDGEVQLLAADGRRLLPGVLEAAERSGLSLRSVEVDEPDLEAVFLHLTGTALRE</sequence>
<name>A0A4R0ICC8_9ACTN</name>
<evidence type="ECO:0000313" key="5">
    <source>
        <dbReference type="Proteomes" id="UP000294225"/>
    </source>
</evidence>
<evidence type="ECO:0000256" key="2">
    <source>
        <dbReference type="ARBA" id="ARBA00022840"/>
    </source>
</evidence>
<dbReference type="SUPFAM" id="SSF52540">
    <property type="entry name" value="P-loop containing nucleoside triphosphate hydrolases"/>
    <property type="match status" value="1"/>
</dbReference>
<dbReference type="Gene3D" id="3.40.50.300">
    <property type="entry name" value="P-loop containing nucleotide triphosphate hydrolases"/>
    <property type="match status" value="1"/>
</dbReference>
<dbReference type="PANTHER" id="PTHR43582">
    <property type="entry name" value="LINEARMYCIN RESISTANCE ATP-BINDING PROTEIN LNRL"/>
    <property type="match status" value="1"/>
</dbReference>
<dbReference type="InterPro" id="IPR003593">
    <property type="entry name" value="AAA+_ATPase"/>
</dbReference>
<dbReference type="Proteomes" id="UP000294225">
    <property type="component" value="Unassembled WGS sequence"/>
</dbReference>
<dbReference type="InterPro" id="IPR027417">
    <property type="entry name" value="P-loop_NTPase"/>
</dbReference>
<reference evidence="4 5" key="1">
    <citation type="submission" date="2019-02" db="EMBL/GenBank/DDBJ databases">
        <title>Kribbella capetownensis sp. nov. and Kribbella speibonae sp. nov., isolated from soil.</title>
        <authorList>
            <person name="Curtis S.M."/>
            <person name="Norton I."/>
            <person name="Everest G.J."/>
            <person name="Meyers P.R."/>
        </authorList>
    </citation>
    <scope>NUCLEOTIDE SEQUENCE [LARGE SCALE GENOMIC DNA]</scope>
    <source>
        <strain evidence="4 5">YM55</strain>
    </source>
</reference>
<dbReference type="InterPro" id="IPR003439">
    <property type="entry name" value="ABC_transporter-like_ATP-bd"/>
</dbReference>
<proteinExistence type="predicted"/>
<accession>A0A4R0ICC8</accession>
<evidence type="ECO:0000313" key="4">
    <source>
        <dbReference type="EMBL" id="TCC30793.1"/>
    </source>
</evidence>
<keyword evidence="1" id="KW-0547">Nucleotide-binding</keyword>
<dbReference type="SMART" id="SM00382">
    <property type="entry name" value="AAA"/>
    <property type="match status" value="1"/>
</dbReference>
<dbReference type="PANTHER" id="PTHR43582:SF2">
    <property type="entry name" value="LINEARMYCIN RESISTANCE ATP-BINDING PROTEIN LNRL"/>
    <property type="match status" value="1"/>
</dbReference>
<evidence type="ECO:0000256" key="1">
    <source>
        <dbReference type="ARBA" id="ARBA00022741"/>
    </source>
</evidence>
<dbReference type="AlphaFoldDB" id="A0A4R0ICC8"/>
<dbReference type="GO" id="GO:0005524">
    <property type="term" value="F:ATP binding"/>
    <property type="evidence" value="ECO:0007669"/>
    <property type="project" value="UniProtKB-KW"/>
</dbReference>
<gene>
    <name evidence="4" type="ORF">E0H92_37395</name>
</gene>
<keyword evidence="2 4" id="KW-0067">ATP-binding</keyword>
<dbReference type="Pfam" id="PF00005">
    <property type="entry name" value="ABC_tran"/>
    <property type="match status" value="1"/>
</dbReference>
<organism evidence="4 5">
    <name type="scientific">Kribbella speibonae</name>
    <dbReference type="NCBI Taxonomy" id="1572660"/>
    <lineage>
        <taxon>Bacteria</taxon>
        <taxon>Bacillati</taxon>
        <taxon>Actinomycetota</taxon>
        <taxon>Actinomycetes</taxon>
        <taxon>Propionibacteriales</taxon>
        <taxon>Kribbellaceae</taxon>
        <taxon>Kribbella</taxon>
    </lineage>
</organism>
<evidence type="ECO:0000259" key="3">
    <source>
        <dbReference type="PROSITE" id="PS50893"/>
    </source>
</evidence>
<feature type="domain" description="ABC transporter" evidence="3">
    <location>
        <begin position="66"/>
        <end position="296"/>
    </location>
</feature>
<dbReference type="PROSITE" id="PS50893">
    <property type="entry name" value="ABC_TRANSPORTER_2"/>
    <property type="match status" value="1"/>
</dbReference>
<dbReference type="GO" id="GO:0016887">
    <property type="term" value="F:ATP hydrolysis activity"/>
    <property type="evidence" value="ECO:0007669"/>
    <property type="project" value="InterPro"/>
</dbReference>
<dbReference type="PROSITE" id="PS00211">
    <property type="entry name" value="ABC_TRANSPORTER_1"/>
    <property type="match status" value="1"/>
</dbReference>
<protein>
    <submittedName>
        <fullName evidence="4">ABC transporter ATP-binding protein</fullName>
    </submittedName>
</protein>
<comment type="caution">
    <text evidence="4">The sequence shown here is derived from an EMBL/GenBank/DDBJ whole genome shotgun (WGS) entry which is preliminary data.</text>
</comment>